<evidence type="ECO:0000256" key="3">
    <source>
        <dbReference type="ARBA" id="ARBA00015571"/>
    </source>
</evidence>
<evidence type="ECO:0000313" key="12">
    <source>
        <dbReference type="RefSeq" id="XP_002932219.3"/>
    </source>
</evidence>
<dbReference type="GeneTree" id="ENSGT00390000016611"/>
<dbReference type="Bgee" id="ENSXETG00000005228">
    <property type="expression patterns" value="Expressed in ovary and 12 other cell types or tissues"/>
</dbReference>
<reference evidence="12" key="3">
    <citation type="submission" date="2025-04" db="UniProtKB">
        <authorList>
            <consortium name="RefSeq"/>
        </authorList>
    </citation>
    <scope>IDENTIFICATION</scope>
    <source>
        <strain evidence="12">Nigerian</strain>
        <tissue evidence="12">Liver and blood</tissue>
    </source>
</reference>
<feature type="transmembrane region" description="Helical" evidence="8">
    <location>
        <begin position="197"/>
        <end position="223"/>
    </location>
</feature>
<keyword evidence="4 8" id="KW-0812">Transmembrane</keyword>
<dbReference type="Ensembl" id="ENSXETT00000069064">
    <property type="protein sequence ID" value="ENSXETP00000074828"/>
    <property type="gene ID" value="ENSXETG00000005228"/>
</dbReference>
<evidence type="ECO:0000256" key="2">
    <source>
        <dbReference type="ARBA" id="ARBA00005944"/>
    </source>
</evidence>
<accession>A0A6I8QNY8</accession>
<evidence type="ECO:0000256" key="8">
    <source>
        <dbReference type="SAM" id="Phobius"/>
    </source>
</evidence>
<dbReference type="GeneID" id="100492930"/>
<protein>
    <recommendedName>
        <fullName evidence="3">Chloride channel CLIC-like protein 1</fullName>
    </recommendedName>
</protein>
<gene>
    <name evidence="10 12 13" type="primary">clcc1</name>
</gene>
<comment type="subcellular location">
    <subcellularLocation>
        <location evidence="1">Membrane</location>
        <topology evidence="1">Multi-pass membrane protein</topology>
    </subcellularLocation>
</comment>
<proteinExistence type="inferred from homology"/>
<evidence type="ECO:0000313" key="10">
    <source>
        <dbReference type="Ensembl" id="ENSXETP00000074828"/>
    </source>
</evidence>
<dbReference type="OrthoDB" id="10037397at2759"/>
<dbReference type="PANTHER" id="PTHR34093">
    <property type="entry name" value="CHLORIDE CHANNEL CLIC-LIKE PROTEIN 1"/>
    <property type="match status" value="1"/>
</dbReference>
<dbReference type="KEGG" id="xtr:100492930"/>
<reference evidence="10" key="2">
    <citation type="submission" date="2020-05" db="UniProtKB">
        <authorList>
            <consortium name="Ensembl"/>
        </authorList>
    </citation>
    <scope>IDENTIFICATION</scope>
</reference>
<feature type="signal peptide" evidence="9">
    <location>
        <begin position="1"/>
        <end position="28"/>
    </location>
</feature>
<name>A0A6I8QNY8_XENTR</name>
<evidence type="ECO:0000256" key="5">
    <source>
        <dbReference type="ARBA" id="ARBA00022989"/>
    </source>
</evidence>
<dbReference type="GO" id="GO:0016020">
    <property type="term" value="C:membrane"/>
    <property type="evidence" value="ECO:0000318"/>
    <property type="project" value="GO_Central"/>
</dbReference>
<dbReference type="Pfam" id="PF05934">
    <property type="entry name" value="MCLC"/>
    <property type="match status" value="1"/>
</dbReference>
<feature type="chain" id="PRO_5044633946" description="Chloride channel CLIC-like protein 1" evidence="9">
    <location>
        <begin position="29"/>
        <end position="578"/>
    </location>
</feature>
<feature type="compositionally biased region" description="Basic and acidic residues" evidence="7">
    <location>
        <begin position="514"/>
        <end position="541"/>
    </location>
</feature>
<dbReference type="Proteomes" id="UP000008143">
    <property type="component" value="Chromosome 4"/>
</dbReference>
<feature type="transmembrane region" description="Helical" evidence="8">
    <location>
        <begin position="230"/>
        <end position="247"/>
    </location>
</feature>
<feature type="compositionally biased region" description="Basic and acidic residues" evidence="7">
    <location>
        <begin position="422"/>
        <end position="438"/>
    </location>
</feature>
<evidence type="ECO:0000256" key="6">
    <source>
        <dbReference type="ARBA" id="ARBA00023136"/>
    </source>
</evidence>
<keyword evidence="9" id="KW-0732">Signal</keyword>
<evidence type="ECO:0000313" key="13">
    <source>
        <dbReference type="Xenbase" id="XB-GENE-1010583"/>
    </source>
</evidence>
<dbReference type="RefSeq" id="XP_002932219.3">
    <property type="nucleotide sequence ID" value="XM_002932173.5"/>
</dbReference>
<dbReference type="PANTHER" id="PTHR34093:SF2">
    <property type="entry name" value="CHLORIDE CHANNEL CLIC-LIKE PROTEIN 1"/>
    <property type="match status" value="1"/>
</dbReference>
<dbReference type="GO" id="GO:0005783">
    <property type="term" value="C:endoplasmic reticulum"/>
    <property type="evidence" value="ECO:0000318"/>
    <property type="project" value="GO_Central"/>
</dbReference>
<keyword evidence="5 8" id="KW-1133">Transmembrane helix</keyword>
<feature type="compositionally biased region" description="Basic and acidic residues" evidence="7">
    <location>
        <begin position="567"/>
        <end position="578"/>
    </location>
</feature>
<dbReference type="GO" id="GO:0005254">
    <property type="term" value="F:chloride channel activity"/>
    <property type="evidence" value="ECO:0000318"/>
    <property type="project" value="GO_Central"/>
</dbReference>
<feature type="compositionally biased region" description="Polar residues" evidence="7">
    <location>
        <begin position="462"/>
        <end position="497"/>
    </location>
</feature>
<keyword evidence="11" id="KW-1185">Reference proteome</keyword>
<reference evidence="10" key="1">
    <citation type="journal article" date="2010" name="Science">
        <title>The genome of the Western clawed frog Xenopus tropicalis.</title>
        <authorList>
            <person name="Hellsten U."/>
            <person name="Harland R.M."/>
            <person name="Gilchrist M.J."/>
            <person name="Hendrix D."/>
            <person name="Jurka J."/>
            <person name="Kapitonov V."/>
            <person name="Ovcharenko I."/>
            <person name="Putnam N.H."/>
            <person name="Shu S."/>
            <person name="Taher L."/>
            <person name="Blitz I.L."/>
            <person name="Blumberg B."/>
            <person name="Dichmann D.S."/>
            <person name="Dubchak I."/>
            <person name="Amaya E."/>
            <person name="Detter J.C."/>
            <person name="Fletcher R."/>
            <person name="Gerhard D.S."/>
            <person name="Goodstein D."/>
            <person name="Graves T."/>
            <person name="Grigoriev I.V."/>
            <person name="Grimwood J."/>
            <person name="Kawashima T."/>
            <person name="Lindquist E."/>
            <person name="Lucas S.M."/>
            <person name="Mead P.E."/>
            <person name="Mitros T."/>
            <person name="Ogino H."/>
            <person name="Ohta Y."/>
            <person name="Poliakov A.V."/>
            <person name="Pollet N."/>
            <person name="Robert J."/>
            <person name="Salamov A."/>
            <person name="Sater A.K."/>
            <person name="Schmutz J."/>
            <person name="Terry A."/>
            <person name="Vize P.D."/>
            <person name="Warren W.C."/>
            <person name="Wells D."/>
            <person name="Wills A."/>
            <person name="Wilson R.K."/>
            <person name="Zimmerman L.B."/>
            <person name="Zorn A.M."/>
            <person name="Grainger R."/>
            <person name="Grammer T."/>
            <person name="Khokha M.K."/>
            <person name="Richardson P.M."/>
            <person name="Rokhsar D.S."/>
        </authorList>
    </citation>
    <scope>NUCLEOTIDE SEQUENCE [LARGE SCALE GENOMIC DNA]</scope>
    <source>
        <strain evidence="10">Nigerian</strain>
    </source>
</reference>
<dbReference type="Xenbase" id="XB-GENE-1010583">
    <property type="gene designation" value="clcc1"/>
</dbReference>
<sequence length="578" mass="65731">MIRGPHFSQVYSMLLYMLLALYLLPVYGDYTDDWIDPSDMLNYDAASGKMKNKPQDATIQPAQKANEQHQNVDITWSAKYQECKKTLENLNVQLEESKRMEKSKSNSQAIFKRYLNKMLIEAGRIGLPDESYPDAHYDAQVVFTVEMLAEIQSFLNDGDWNVGALDDALSSTLVQFKHHNEEEWKWKFEDSFGIDVYTLFMLILCVLCLVMLIATEIWTYIALFTQLKRLLMLSTVISFGWNWMYLYKVAFAERQAELAKMQNFDKCSEKISWSESLFDWLKGAATFQNDPCEDYFKALIVSPTLMVPPTKALALTFTNFVTEPLKHIGKGIGEFLNALLSEIPLFFQVPVLIFIAVLLVAFFYGAGTAVMNPINHFRRLPGPDRERPLPVEPARPNQNRFIEDVHPPAPQGGHHNQLPPGERGRDNDLPGRERERTLPIEPARQHLNGFIEDLRAPLPQGGHNNLLPQMVKSSDSDEVNMQRQQPPDDTDGSNSAPVITFAAPADAEQVTSDNTRRPLDKEEHLVKESVQETGYDDRPETESPEAEAQIHQSPGVETLRSTGTELCSKHMDSRQRCT</sequence>
<dbReference type="AlphaFoldDB" id="A0A6I8QNY8"/>
<dbReference type="AGR" id="Xenbase:XB-GENE-1010583"/>
<comment type="similarity">
    <text evidence="2">Belongs to the chloride channel MCLC family.</text>
</comment>
<evidence type="ECO:0000256" key="4">
    <source>
        <dbReference type="ARBA" id="ARBA00022692"/>
    </source>
</evidence>
<dbReference type="InterPro" id="IPR009231">
    <property type="entry name" value="Chloride_chnl_CLIC-like"/>
</dbReference>
<evidence type="ECO:0000256" key="1">
    <source>
        <dbReference type="ARBA" id="ARBA00004141"/>
    </source>
</evidence>
<keyword evidence="6 8" id="KW-0472">Membrane</keyword>
<feature type="transmembrane region" description="Helical" evidence="8">
    <location>
        <begin position="345"/>
        <end position="370"/>
    </location>
</feature>
<dbReference type="OMA" id="GNRANED"/>
<dbReference type="CTD" id="23155"/>
<organism evidence="10">
    <name type="scientific">Xenopus tropicalis</name>
    <name type="common">Western clawed frog</name>
    <name type="synonym">Silurana tropicalis</name>
    <dbReference type="NCBI Taxonomy" id="8364"/>
    <lineage>
        <taxon>Eukaryota</taxon>
        <taxon>Metazoa</taxon>
        <taxon>Chordata</taxon>
        <taxon>Craniata</taxon>
        <taxon>Vertebrata</taxon>
        <taxon>Euteleostomi</taxon>
        <taxon>Amphibia</taxon>
        <taxon>Batrachia</taxon>
        <taxon>Anura</taxon>
        <taxon>Pipoidea</taxon>
        <taxon>Pipidae</taxon>
        <taxon>Xenopodinae</taxon>
        <taxon>Xenopus</taxon>
        <taxon>Silurana</taxon>
    </lineage>
</organism>
<feature type="region of interest" description="Disordered" evidence="7">
    <location>
        <begin position="384"/>
        <end position="578"/>
    </location>
</feature>
<evidence type="ECO:0000256" key="7">
    <source>
        <dbReference type="SAM" id="MobiDB-lite"/>
    </source>
</evidence>
<evidence type="ECO:0000313" key="11">
    <source>
        <dbReference type="Proteomes" id="UP000008143"/>
    </source>
</evidence>
<evidence type="ECO:0000256" key="9">
    <source>
        <dbReference type="SAM" id="SignalP"/>
    </source>
</evidence>